<dbReference type="EMBL" id="REFW01000001">
    <property type="protein sequence ID" value="RMB62241.1"/>
    <property type="molecule type" value="Genomic_DNA"/>
</dbReference>
<evidence type="ECO:0000313" key="8">
    <source>
        <dbReference type="Proteomes" id="UP000275256"/>
    </source>
</evidence>
<dbReference type="AlphaFoldDB" id="A0A3M0GB93"/>
<protein>
    <submittedName>
        <fullName evidence="7">Isoprenylcysteine carboxylmethyltransferase family protein</fullName>
    </submittedName>
</protein>
<feature type="transmembrane region" description="Helical" evidence="6">
    <location>
        <begin position="70"/>
        <end position="91"/>
    </location>
</feature>
<evidence type="ECO:0000256" key="3">
    <source>
        <dbReference type="ARBA" id="ARBA00022989"/>
    </source>
</evidence>
<keyword evidence="2 6" id="KW-0812">Transmembrane</keyword>
<dbReference type="GO" id="GO:0032259">
    <property type="term" value="P:methylation"/>
    <property type="evidence" value="ECO:0007669"/>
    <property type="project" value="UniProtKB-KW"/>
</dbReference>
<keyword evidence="7" id="KW-0489">Methyltransferase</keyword>
<comment type="subcellular location">
    <subcellularLocation>
        <location evidence="1">Endomembrane system</location>
        <topology evidence="1">Multi-pass membrane protein</topology>
    </subcellularLocation>
</comment>
<dbReference type="GO" id="GO:0008168">
    <property type="term" value="F:methyltransferase activity"/>
    <property type="evidence" value="ECO:0007669"/>
    <property type="project" value="UniProtKB-KW"/>
</dbReference>
<keyword evidence="4 6" id="KW-0472">Membrane</keyword>
<evidence type="ECO:0000256" key="2">
    <source>
        <dbReference type="ARBA" id="ARBA00022692"/>
    </source>
</evidence>
<evidence type="ECO:0000313" key="7">
    <source>
        <dbReference type="EMBL" id="RMB62241.1"/>
    </source>
</evidence>
<sequence length="187" mass="19965">MWSPIGSGCPSTACPSSRWCPPNQSPCEPHRASVGNMSQLPDLDAKVPPVVWAIGGLLAQLTLRRRRPATWARALSLLVLVAAAAFGAWGVRGFQREATTIDPHRITEVTSLVTVGAHSVSRNPMYTALLGGLVSVALWRGRAAALLPVVAVWAALSTFQVPAEEAALASAFGSEFARYRDAVPRWL</sequence>
<dbReference type="Gene3D" id="1.20.120.1630">
    <property type="match status" value="1"/>
</dbReference>
<organism evidence="7 8">
    <name type="scientific">Tessaracoccus antarcticus</name>
    <dbReference type="NCBI Taxonomy" id="2479848"/>
    <lineage>
        <taxon>Bacteria</taxon>
        <taxon>Bacillati</taxon>
        <taxon>Actinomycetota</taxon>
        <taxon>Actinomycetes</taxon>
        <taxon>Propionibacteriales</taxon>
        <taxon>Propionibacteriaceae</taxon>
        <taxon>Tessaracoccus</taxon>
    </lineage>
</organism>
<accession>A0A3M0GB93</accession>
<reference evidence="7 8" key="1">
    <citation type="submission" date="2018-10" db="EMBL/GenBank/DDBJ databases">
        <title>Tessaracoccus antarcticuss sp. nov., isolated from sediment.</title>
        <authorList>
            <person name="Zhou L.Y."/>
            <person name="Du Z.J."/>
        </authorList>
    </citation>
    <scope>NUCLEOTIDE SEQUENCE [LARGE SCALE GENOMIC DNA]</scope>
    <source>
        <strain evidence="7 8">JDX10</strain>
    </source>
</reference>
<evidence type="ECO:0000256" key="4">
    <source>
        <dbReference type="ARBA" id="ARBA00023136"/>
    </source>
</evidence>
<proteinExistence type="predicted"/>
<evidence type="ECO:0000256" key="1">
    <source>
        <dbReference type="ARBA" id="ARBA00004127"/>
    </source>
</evidence>
<comment type="caution">
    <text evidence="7">The sequence shown here is derived from an EMBL/GenBank/DDBJ whole genome shotgun (WGS) entry which is preliminary data.</text>
</comment>
<gene>
    <name evidence="7" type="ORF">EAX62_06690</name>
</gene>
<keyword evidence="7" id="KW-0808">Transferase</keyword>
<dbReference type="Proteomes" id="UP000275256">
    <property type="component" value="Unassembled WGS sequence"/>
</dbReference>
<dbReference type="InterPro" id="IPR007318">
    <property type="entry name" value="Phopholipid_MeTrfase"/>
</dbReference>
<dbReference type="Pfam" id="PF04191">
    <property type="entry name" value="PEMT"/>
    <property type="match status" value="1"/>
</dbReference>
<keyword evidence="3 6" id="KW-1133">Transmembrane helix</keyword>
<feature type="region of interest" description="Disordered" evidence="5">
    <location>
        <begin position="1"/>
        <end position="31"/>
    </location>
</feature>
<keyword evidence="8" id="KW-1185">Reference proteome</keyword>
<evidence type="ECO:0000256" key="6">
    <source>
        <dbReference type="SAM" id="Phobius"/>
    </source>
</evidence>
<name>A0A3M0GB93_9ACTN</name>
<evidence type="ECO:0000256" key="5">
    <source>
        <dbReference type="SAM" id="MobiDB-lite"/>
    </source>
</evidence>
<dbReference type="GO" id="GO:0012505">
    <property type="term" value="C:endomembrane system"/>
    <property type="evidence" value="ECO:0007669"/>
    <property type="project" value="UniProtKB-SubCell"/>
</dbReference>